<name>A0AAV8ABW4_9EUKA</name>
<dbReference type="Proteomes" id="UP001146793">
    <property type="component" value="Unassembled WGS sequence"/>
</dbReference>
<sequence length="185" mass="21983">MYDQQNQELMDFDQSSVNSINLKITSFVNLVSQDLTIYSSMIEAIGFPQDNKQFRILLQEKQQEIEEKISSCNSYIYELDLHKFGFMEQKQLKKNLLGYKRMIDKFSILSQLSTKKQQENLPNLKDKSEDFYEKEEKRSLLDNAYDDINFDQNQDILIKKKKKIKFNKNPNSFKKINKKLNQLLG</sequence>
<dbReference type="EMBL" id="JANTQA010000012">
    <property type="protein sequence ID" value="KAJ3450921.1"/>
    <property type="molecule type" value="Genomic_DNA"/>
</dbReference>
<organism evidence="1 2">
    <name type="scientific">Anaeramoeba flamelloides</name>
    <dbReference type="NCBI Taxonomy" id="1746091"/>
    <lineage>
        <taxon>Eukaryota</taxon>
        <taxon>Metamonada</taxon>
        <taxon>Anaeramoebidae</taxon>
        <taxon>Anaeramoeba</taxon>
    </lineage>
</organism>
<accession>A0AAV8ABW4</accession>
<dbReference type="AlphaFoldDB" id="A0AAV8ABW4"/>
<proteinExistence type="predicted"/>
<gene>
    <name evidence="1" type="ORF">M0812_07115</name>
</gene>
<reference evidence="1" key="1">
    <citation type="submission" date="2022-08" db="EMBL/GenBank/DDBJ databases">
        <title>Novel sulphate-reducing endosymbionts in the free-living metamonad Anaeramoeba.</title>
        <authorList>
            <person name="Jerlstrom-Hultqvist J."/>
            <person name="Cepicka I."/>
            <person name="Gallot-Lavallee L."/>
            <person name="Salas-Leiva D."/>
            <person name="Curtis B.A."/>
            <person name="Zahonova K."/>
            <person name="Pipaliya S."/>
            <person name="Dacks J."/>
            <person name="Roger A.J."/>
        </authorList>
    </citation>
    <scope>NUCLEOTIDE SEQUENCE</scope>
    <source>
        <strain evidence="1">Busselton2</strain>
    </source>
</reference>
<evidence type="ECO:0000313" key="2">
    <source>
        <dbReference type="Proteomes" id="UP001146793"/>
    </source>
</evidence>
<comment type="caution">
    <text evidence="1">The sequence shown here is derived from an EMBL/GenBank/DDBJ whole genome shotgun (WGS) entry which is preliminary data.</text>
</comment>
<protein>
    <submittedName>
        <fullName evidence="1">Uncharacterized protein</fullName>
    </submittedName>
</protein>
<evidence type="ECO:0000313" key="1">
    <source>
        <dbReference type="EMBL" id="KAJ3450921.1"/>
    </source>
</evidence>